<feature type="transmembrane region" description="Helical" evidence="8">
    <location>
        <begin position="343"/>
        <end position="361"/>
    </location>
</feature>
<evidence type="ECO:0000256" key="5">
    <source>
        <dbReference type="ARBA" id="ARBA00023136"/>
    </source>
</evidence>
<gene>
    <name evidence="10" type="ORF">OCBIM_22002974mg</name>
</gene>
<evidence type="ECO:0000256" key="2">
    <source>
        <dbReference type="ARBA" id="ARBA00022475"/>
    </source>
</evidence>
<protein>
    <recommendedName>
        <fullName evidence="9">G-protein coupled receptors family 1 profile domain-containing protein</fullName>
    </recommendedName>
</protein>
<evidence type="ECO:0000256" key="4">
    <source>
        <dbReference type="ARBA" id="ARBA00022989"/>
    </source>
</evidence>
<keyword evidence="4 8" id="KW-1133">Transmembrane helix</keyword>
<dbReference type="GO" id="GO:0004930">
    <property type="term" value="F:G protein-coupled receptor activity"/>
    <property type="evidence" value="ECO:0007669"/>
    <property type="project" value="UniProtKB-KW"/>
</dbReference>
<keyword evidence="7" id="KW-0807">Transducer</keyword>
<keyword evidence="6 7" id="KW-0675">Receptor</keyword>
<dbReference type="PROSITE" id="PS50262">
    <property type="entry name" value="G_PROTEIN_RECEP_F1_2"/>
    <property type="match status" value="1"/>
</dbReference>
<evidence type="ECO:0000259" key="9">
    <source>
        <dbReference type="PROSITE" id="PS50262"/>
    </source>
</evidence>
<keyword evidence="2" id="KW-1003">Cell membrane</keyword>
<keyword evidence="5 8" id="KW-0472">Membrane</keyword>
<name>A0A0L8HXU1_OCTBM</name>
<comment type="subcellular location">
    <subcellularLocation>
        <location evidence="1">Cell membrane</location>
        <topology evidence="1">Multi-pass membrane protein</topology>
    </subcellularLocation>
</comment>
<evidence type="ECO:0000256" key="3">
    <source>
        <dbReference type="ARBA" id="ARBA00022692"/>
    </source>
</evidence>
<evidence type="ECO:0000256" key="7">
    <source>
        <dbReference type="RuleBase" id="RU000688"/>
    </source>
</evidence>
<feature type="domain" description="G-protein coupled receptors family 1 profile" evidence="9">
    <location>
        <begin position="47"/>
        <end position="356"/>
    </location>
</feature>
<dbReference type="Pfam" id="PF00001">
    <property type="entry name" value="7tm_1"/>
    <property type="match status" value="1"/>
</dbReference>
<feature type="transmembrane region" description="Helical" evidence="8">
    <location>
        <begin position="297"/>
        <end position="323"/>
    </location>
</feature>
<evidence type="ECO:0000256" key="6">
    <source>
        <dbReference type="ARBA" id="ARBA00023170"/>
    </source>
</evidence>
<feature type="transmembrane region" description="Helical" evidence="8">
    <location>
        <begin position="196"/>
        <end position="225"/>
    </location>
</feature>
<proteinExistence type="inferred from homology"/>
<feature type="transmembrane region" description="Helical" evidence="8">
    <location>
        <begin position="104"/>
        <end position="125"/>
    </location>
</feature>
<dbReference type="OrthoDB" id="6157309at2759"/>
<dbReference type="PROSITE" id="PS00237">
    <property type="entry name" value="G_PROTEIN_RECEP_F1_1"/>
    <property type="match status" value="1"/>
</dbReference>
<evidence type="ECO:0000313" key="10">
    <source>
        <dbReference type="EMBL" id="KOF94027.1"/>
    </source>
</evidence>
<dbReference type="EMBL" id="KQ417051">
    <property type="protein sequence ID" value="KOF94027.1"/>
    <property type="molecule type" value="Genomic_DNA"/>
</dbReference>
<dbReference type="InterPro" id="IPR017452">
    <property type="entry name" value="GPCR_Rhodpsn_7TM"/>
</dbReference>
<feature type="transmembrane region" description="Helical" evidence="8">
    <location>
        <begin position="63"/>
        <end position="84"/>
    </location>
</feature>
<reference evidence="10" key="1">
    <citation type="submission" date="2015-07" db="EMBL/GenBank/DDBJ databases">
        <title>MeaNS - Measles Nucleotide Surveillance Program.</title>
        <authorList>
            <person name="Tran T."/>
            <person name="Druce J."/>
        </authorList>
    </citation>
    <scope>NUCLEOTIDE SEQUENCE</scope>
    <source>
        <strain evidence="10">UCB-OBI-ISO-001</strain>
        <tissue evidence="10">Gonad</tissue>
    </source>
</reference>
<sequence length="384" mass="43179">MNTIKMAINSSINGSANILEMLNAEKADTYLPVIFYVGISMLFGAIGNSAVSYIYYCKLEKTATNLFVAVLSACDLLSCLISMPVEIVGLRFPLTFHSDIACRLIRFIVAVGTITSALIIFVISVDRYLRVCRPLGRHFSRRSAKVASAVLVFSSILLATPAFLVFGKQRVPTRISGIIGEECSIAEGLKDTIYPLAYYCSLLVTCFAVFMVLMTLYFLIGIYVWRHKKKKNQGRMQKVVFTHPSNDRMSAAISSSSDNVEDDLKLHKQSRQKISRPMSSPVDHRQSNSVRVSRTTVIMFLITLLWIVSYLPHLVMVTCKIVVEDFRTSLGTTGDVLYNLSFRSYFFNNAINPFIYGIFNLRFRKELFILLDNIFGACCCKNNP</sequence>
<dbReference type="Gene3D" id="1.20.1070.10">
    <property type="entry name" value="Rhodopsin 7-helix transmembrane proteins"/>
    <property type="match status" value="1"/>
</dbReference>
<dbReference type="PANTHER" id="PTHR24241">
    <property type="entry name" value="NEUROPEPTIDE RECEPTOR-RELATED G-PROTEIN COUPLED RECEPTOR"/>
    <property type="match status" value="1"/>
</dbReference>
<evidence type="ECO:0000256" key="1">
    <source>
        <dbReference type="ARBA" id="ARBA00004651"/>
    </source>
</evidence>
<dbReference type="CDD" id="cd00637">
    <property type="entry name" value="7tm_classA_rhodopsin-like"/>
    <property type="match status" value="1"/>
</dbReference>
<dbReference type="InterPro" id="IPR000276">
    <property type="entry name" value="GPCR_Rhodpsn"/>
</dbReference>
<dbReference type="OMA" id="FWNGRFK"/>
<dbReference type="SUPFAM" id="SSF81321">
    <property type="entry name" value="Family A G protein-coupled receptor-like"/>
    <property type="match status" value="1"/>
</dbReference>
<accession>A0A0L8HXU1</accession>
<keyword evidence="3 7" id="KW-0812">Transmembrane</keyword>
<feature type="transmembrane region" description="Helical" evidence="8">
    <location>
        <begin position="33"/>
        <end position="56"/>
    </location>
</feature>
<keyword evidence="7" id="KW-0297">G-protein coupled receptor</keyword>
<organism evidence="10">
    <name type="scientific">Octopus bimaculoides</name>
    <name type="common">California two-spotted octopus</name>
    <dbReference type="NCBI Taxonomy" id="37653"/>
    <lineage>
        <taxon>Eukaryota</taxon>
        <taxon>Metazoa</taxon>
        <taxon>Spiralia</taxon>
        <taxon>Lophotrochozoa</taxon>
        <taxon>Mollusca</taxon>
        <taxon>Cephalopoda</taxon>
        <taxon>Coleoidea</taxon>
        <taxon>Octopodiformes</taxon>
        <taxon>Octopoda</taxon>
        <taxon>Incirrata</taxon>
        <taxon>Octopodidae</taxon>
        <taxon>Octopus</taxon>
    </lineage>
</organism>
<feature type="transmembrane region" description="Helical" evidence="8">
    <location>
        <begin position="146"/>
        <end position="166"/>
    </location>
</feature>
<dbReference type="STRING" id="37653.A0A0L8HXU1"/>
<dbReference type="KEGG" id="obi:106867950"/>
<evidence type="ECO:0000256" key="8">
    <source>
        <dbReference type="SAM" id="Phobius"/>
    </source>
</evidence>
<comment type="similarity">
    <text evidence="7">Belongs to the G-protein coupled receptor 1 family.</text>
</comment>
<dbReference type="PRINTS" id="PR00237">
    <property type="entry name" value="GPCRRHODOPSN"/>
</dbReference>
<dbReference type="GO" id="GO:0005886">
    <property type="term" value="C:plasma membrane"/>
    <property type="evidence" value="ECO:0007669"/>
    <property type="project" value="UniProtKB-SubCell"/>
</dbReference>
<dbReference type="AlphaFoldDB" id="A0A0L8HXU1"/>